<gene>
    <name evidence="6" type="ORF">EGD98_19335</name>
</gene>
<comment type="caution">
    <text evidence="6">The sequence shown here is derived from an EMBL/GenBank/DDBJ whole genome shotgun (WGS) entry which is preliminary data.</text>
</comment>
<dbReference type="Gene3D" id="1.10.443.10">
    <property type="entry name" value="Intergrase catalytic core"/>
    <property type="match status" value="1"/>
</dbReference>
<sequence length="421" mass="47873">MPKSPDSDPVAGQDSPAWTLLDRDGLVDAYRDVVAPAMRADDLDPETEQPTYEWLNDNGFRRFIYTLQEHHDTTVTEFCKQDLGLEVQGYDWGIDHADTIDALERYLDRQQQRKSWSESTIDAHRSRLGRYVRTYATVNDTDDLLSPVARESTVAAHEAVDACWATFDELDQEVARETLRRIYITVSDWYTTLVSRREAALNPTDGLDYNWSGDDAGTTSNPPLGPEHVESLFEAARDTREKLLVVALCGWGLRSGEVAALHADQIVLDDDAPRIEFESRKNGPGSVALIYGQAAVVERIAQFDHDPDWSGYLFPSPRSSSGHRTGGTIRNWFDDLAERAALPETIDGHRPVPQMARRFWYDRYSSTVEELVEHQIQEIAEEQGSASATVVWDDYLSEDRRRELRREFMQEKLADAFAVQR</sequence>
<organism evidence="6 7">
    <name type="scientific">Haloarcula salinisoli</name>
    <dbReference type="NCBI Taxonomy" id="2487746"/>
    <lineage>
        <taxon>Archaea</taxon>
        <taxon>Methanobacteriati</taxon>
        <taxon>Methanobacteriota</taxon>
        <taxon>Stenosarchaea group</taxon>
        <taxon>Halobacteria</taxon>
        <taxon>Halobacteriales</taxon>
        <taxon>Haloarculaceae</taxon>
        <taxon>Haloarcula</taxon>
    </lineage>
</organism>
<keyword evidence="1 3" id="KW-0238">DNA-binding</keyword>
<dbReference type="SUPFAM" id="SSF56349">
    <property type="entry name" value="DNA breaking-rejoining enzymes"/>
    <property type="match status" value="1"/>
</dbReference>
<dbReference type="InterPro" id="IPR044068">
    <property type="entry name" value="CB"/>
</dbReference>
<dbReference type="PROSITE" id="PS51898">
    <property type="entry name" value="TYR_RECOMBINASE"/>
    <property type="match status" value="1"/>
</dbReference>
<evidence type="ECO:0000259" key="5">
    <source>
        <dbReference type="PROSITE" id="PS51900"/>
    </source>
</evidence>
<name>A0A8J8CEJ7_9EURY</name>
<dbReference type="InterPro" id="IPR011010">
    <property type="entry name" value="DNA_brk_join_enz"/>
</dbReference>
<dbReference type="InterPro" id="IPR013762">
    <property type="entry name" value="Integrase-like_cat_sf"/>
</dbReference>
<feature type="domain" description="Core-binding (CB)" evidence="5">
    <location>
        <begin position="97"/>
        <end position="194"/>
    </location>
</feature>
<dbReference type="AlphaFoldDB" id="A0A8J8CEJ7"/>
<dbReference type="Proteomes" id="UP000783863">
    <property type="component" value="Unassembled WGS sequence"/>
</dbReference>
<dbReference type="GO" id="GO:0006310">
    <property type="term" value="P:DNA recombination"/>
    <property type="evidence" value="ECO:0007669"/>
    <property type="project" value="UniProtKB-KW"/>
</dbReference>
<dbReference type="GO" id="GO:0015074">
    <property type="term" value="P:DNA integration"/>
    <property type="evidence" value="ECO:0007669"/>
    <property type="project" value="InterPro"/>
</dbReference>
<evidence type="ECO:0000313" key="6">
    <source>
        <dbReference type="EMBL" id="MBX0305800.1"/>
    </source>
</evidence>
<dbReference type="PROSITE" id="PS51900">
    <property type="entry name" value="CB"/>
    <property type="match status" value="1"/>
</dbReference>
<evidence type="ECO:0000256" key="3">
    <source>
        <dbReference type="PROSITE-ProRule" id="PRU01248"/>
    </source>
</evidence>
<evidence type="ECO:0000256" key="2">
    <source>
        <dbReference type="ARBA" id="ARBA00023172"/>
    </source>
</evidence>
<dbReference type="EMBL" id="RKLQ01000006">
    <property type="protein sequence ID" value="MBX0305800.1"/>
    <property type="molecule type" value="Genomic_DNA"/>
</dbReference>
<evidence type="ECO:0000256" key="1">
    <source>
        <dbReference type="ARBA" id="ARBA00023125"/>
    </source>
</evidence>
<accession>A0A8J8CEJ7</accession>
<evidence type="ECO:0000259" key="4">
    <source>
        <dbReference type="PROSITE" id="PS51898"/>
    </source>
</evidence>
<feature type="domain" description="Tyr recombinase" evidence="4">
    <location>
        <begin position="219"/>
        <end position="409"/>
    </location>
</feature>
<evidence type="ECO:0000313" key="7">
    <source>
        <dbReference type="Proteomes" id="UP000783863"/>
    </source>
</evidence>
<keyword evidence="7" id="KW-1185">Reference proteome</keyword>
<proteinExistence type="predicted"/>
<dbReference type="RefSeq" id="WP_220589997.1">
    <property type="nucleotide sequence ID" value="NZ_RKLQ01000006.1"/>
</dbReference>
<dbReference type="InterPro" id="IPR002104">
    <property type="entry name" value="Integrase_catalytic"/>
</dbReference>
<reference evidence="6" key="1">
    <citation type="submission" date="2021-06" db="EMBL/GenBank/DDBJ databases">
        <title>Halomicroarcula sp. F24A a new haloarchaeum isolated from saline soil.</title>
        <authorList>
            <person name="Duran-Viseras A."/>
            <person name="Sanchez-Porro C."/>
            <person name="Ventosa A."/>
        </authorList>
    </citation>
    <scope>NUCLEOTIDE SEQUENCE</scope>
    <source>
        <strain evidence="6">F24A</strain>
    </source>
</reference>
<dbReference type="GO" id="GO:0003677">
    <property type="term" value="F:DNA binding"/>
    <property type="evidence" value="ECO:0007669"/>
    <property type="project" value="UniProtKB-UniRule"/>
</dbReference>
<keyword evidence="2" id="KW-0233">DNA recombination</keyword>
<protein>
    <submittedName>
        <fullName evidence="6">Site-specific integrase</fullName>
    </submittedName>
</protein>